<name>A0AAD0PWY5_PSEAV</name>
<sequence length="103" mass="11046">MKKSTVLIASILAGLSAMAQAQDTEALLKRIDVKSYEGYLQVTPANSKNVNLDINFIRPAYDTQPTTAGAMVGLIQLSASLSNLQYMVDPSCKGEIQAKIGIQ</sequence>
<dbReference type="GeneID" id="39474678"/>
<gene>
    <name evidence="2" type="ORF">PLA107_034410</name>
</gene>
<keyword evidence="1" id="KW-0732">Signal</keyword>
<organism evidence="2 3">
    <name type="scientific">Pseudomonas amygdali pv. lachrymans str. M301315</name>
    <dbReference type="NCBI Taxonomy" id="629260"/>
    <lineage>
        <taxon>Bacteria</taxon>
        <taxon>Pseudomonadati</taxon>
        <taxon>Pseudomonadota</taxon>
        <taxon>Gammaproteobacteria</taxon>
        <taxon>Pseudomonadales</taxon>
        <taxon>Pseudomonadaceae</taxon>
        <taxon>Pseudomonas</taxon>
        <taxon>Pseudomonas amygdali</taxon>
    </lineage>
</organism>
<proteinExistence type="predicted"/>
<dbReference type="EMBL" id="CP031226">
    <property type="protein sequence ID" value="AXH60280.1"/>
    <property type="molecule type" value="Genomic_DNA"/>
</dbReference>
<reference evidence="2 3" key="1">
    <citation type="journal article" date="2011" name="PLoS Pathog.">
        <title>Dynamic evolution of pathogenicity revealed by sequencing and comparative genomics of 19 Pseudomonas syringae isolates.</title>
        <authorList>
            <person name="Baltrus D.A."/>
            <person name="Nishimura M.T."/>
            <person name="Romanchuk A."/>
            <person name="Chang J.H."/>
            <person name="Mukhtar M.S."/>
            <person name="Cherkis K."/>
            <person name="Roach J."/>
            <person name="Grant S.R."/>
            <person name="Jones C.D."/>
            <person name="Dangl J.L."/>
        </authorList>
    </citation>
    <scope>NUCLEOTIDE SEQUENCE [LARGE SCALE GENOMIC DNA]</scope>
    <source>
        <strain evidence="2 3">M301315</strain>
    </source>
</reference>
<accession>A0AAD0PWY5</accession>
<feature type="signal peptide" evidence="1">
    <location>
        <begin position="1"/>
        <end position="21"/>
    </location>
</feature>
<evidence type="ECO:0000313" key="2">
    <source>
        <dbReference type="EMBL" id="AXH60280.1"/>
    </source>
</evidence>
<dbReference type="Proteomes" id="UP000006426">
    <property type="component" value="Plasmid pmppla107"/>
</dbReference>
<dbReference type="RefSeq" id="WP_005742589.1">
    <property type="nucleotide sequence ID" value="NZ_CP031226.1"/>
</dbReference>
<dbReference type="AlphaFoldDB" id="A0AAD0PWY5"/>
<keyword evidence="2" id="KW-0614">Plasmid</keyword>
<geneLocation type="plasmid" evidence="3">
    <name>pmppla107</name>
</geneLocation>
<evidence type="ECO:0000256" key="1">
    <source>
        <dbReference type="SAM" id="SignalP"/>
    </source>
</evidence>
<evidence type="ECO:0000313" key="3">
    <source>
        <dbReference type="Proteomes" id="UP000006426"/>
    </source>
</evidence>
<protein>
    <submittedName>
        <fullName evidence="2">Uncharacterized protein</fullName>
    </submittedName>
</protein>
<feature type="chain" id="PRO_5042164306" evidence="1">
    <location>
        <begin position="22"/>
        <end position="103"/>
    </location>
</feature>